<dbReference type="Proteomes" id="UP000248975">
    <property type="component" value="Unassembled WGS sequence"/>
</dbReference>
<dbReference type="PANTHER" id="PTHR35399">
    <property type="entry name" value="SLR8030 PROTEIN"/>
    <property type="match status" value="1"/>
</dbReference>
<comment type="caution">
    <text evidence="1">The sequence shown here is derived from an EMBL/GenBank/DDBJ whole genome shotgun (WGS) entry which is preliminary data.</text>
</comment>
<evidence type="ECO:0000313" key="1">
    <source>
        <dbReference type="EMBL" id="PZQ97900.1"/>
    </source>
</evidence>
<reference evidence="1 2" key="1">
    <citation type="submission" date="2017-08" db="EMBL/GenBank/DDBJ databases">
        <title>Infants hospitalized years apart are colonized by the same room-sourced microbial strains.</title>
        <authorList>
            <person name="Brooks B."/>
            <person name="Olm M.R."/>
            <person name="Firek B.A."/>
            <person name="Baker R."/>
            <person name="Thomas B.C."/>
            <person name="Morowitz M.J."/>
            <person name="Banfield J.F."/>
        </authorList>
    </citation>
    <scope>NUCLEOTIDE SEQUENCE [LARGE SCALE GENOMIC DNA]</scope>
    <source>
        <strain evidence="1">S2_003_000_R2_11</strain>
    </source>
</reference>
<dbReference type="InterPro" id="IPR008557">
    <property type="entry name" value="PhoX"/>
</dbReference>
<dbReference type="AlphaFoldDB" id="A0A2W5UJ02"/>
<proteinExistence type="predicted"/>
<dbReference type="InterPro" id="IPR006311">
    <property type="entry name" value="TAT_signal"/>
</dbReference>
<sequence length="645" mass="69629">MTKYDVDQSTLRPHNPSNPIRNIIAERVSRRGFLLGSGTGLAVVASQGFVGSLFSGQAFAQDAQSSLQFTELKRIFDETHHVADGYRADVVAAWGAPMKAGQGEPDLRAMNAAEQAERFGYNCDYIAFMPLPRGSGSSDHGLLCVNNEYISPNAMFDGVTEDDAGAKMTAEQVALGNMAIGHSIVEIKRDGGTWAIVQDSPLNRRITLDTDMKISGPVAGHDWMKTSADPEGTKARGTNYNCGGGVTPWGTVLTCEEGASDTFGGDPTKSPFADVLERYGYDGSDYYGRARFEDRFNVDKEPNEPNRFDWVVEIDPYDPAATPIKRTALGRMMHEAATVVLNKDGRVVVYMGDDDYFEYVYRFVSDGIYDPANPESARDILDKGTLSVAVYNADGTMNWLPLVQGNGPLTAENGFATQADVLLKTRLAADALGATPMDRPEDMETNPVTGRVYAVMTKNKKISADKLNAPNTRPENAWGHIVEMIPPGGTGKDADHTADSYTWDLFVLAGNPKDAAQGAHFHPATSENGWFVNPDNLTFDPKGRMFVATDGANDFDLADGIYGVDTEGPARGLPKLLFACPMGAEATGPCFTPDGTTLFVSVQHPAEDSETTAALTTLWPDFKEGGLPRPAVVAIQRIDGLEVAS</sequence>
<dbReference type="SUPFAM" id="SSF63829">
    <property type="entry name" value="Calcium-dependent phosphotriesterase"/>
    <property type="match status" value="1"/>
</dbReference>
<name>A0A2W5UJ02_CERSP</name>
<protein>
    <submittedName>
        <fullName evidence="1">dTDP-glucose 4,6-dehydratase</fullName>
    </submittedName>
</protein>
<evidence type="ECO:0000313" key="2">
    <source>
        <dbReference type="Proteomes" id="UP000248975"/>
    </source>
</evidence>
<accession>A0A2W5UJ02</accession>
<dbReference type="EMBL" id="QFQS01000002">
    <property type="protein sequence ID" value="PZQ97900.1"/>
    <property type="molecule type" value="Genomic_DNA"/>
</dbReference>
<dbReference type="Pfam" id="PF05787">
    <property type="entry name" value="PhoX"/>
    <property type="match status" value="1"/>
</dbReference>
<organism evidence="1 2">
    <name type="scientific">Cereibacter sphaeroides</name>
    <name type="common">Rhodobacter sphaeroides</name>
    <dbReference type="NCBI Taxonomy" id="1063"/>
    <lineage>
        <taxon>Bacteria</taxon>
        <taxon>Pseudomonadati</taxon>
        <taxon>Pseudomonadota</taxon>
        <taxon>Alphaproteobacteria</taxon>
        <taxon>Rhodobacterales</taxon>
        <taxon>Paracoccaceae</taxon>
        <taxon>Cereibacter</taxon>
    </lineage>
</organism>
<dbReference type="PANTHER" id="PTHR35399:SF2">
    <property type="entry name" value="DUF839 DOMAIN-CONTAINING PROTEIN"/>
    <property type="match status" value="1"/>
</dbReference>
<gene>
    <name evidence="1" type="ORF">DI533_12205</name>
</gene>
<dbReference type="PROSITE" id="PS51318">
    <property type="entry name" value="TAT"/>
    <property type="match status" value="1"/>
</dbReference>